<dbReference type="SUPFAM" id="SSF52540">
    <property type="entry name" value="P-loop containing nucleoside triphosphate hydrolases"/>
    <property type="match status" value="1"/>
</dbReference>
<evidence type="ECO:0000259" key="1">
    <source>
        <dbReference type="Pfam" id="PF03008"/>
    </source>
</evidence>
<name>A0A841D8L4_PLAVE</name>
<dbReference type="PANTHER" id="PTHR34704">
    <property type="entry name" value="ATPASE"/>
    <property type="match status" value="1"/>
</dbReference>
<protein>
    <recommendedName>
        <fullName evidence="1">DUF234 domain-containing protein</fullName>
    </recommendedName>
</protein>
<comment type="caution">
    <text evidence="2">The sequence shown here is derived from an EMBL/GenBank/DDBJ whole genome shotgun (WGS) entry which is preliminary data.</text>
</comment>
<evidence type="ECO:0000313" key="2">
    <source>
        <dbReference type="EMBL" id="MBB5964465.1"/>
    </source>
</evidence>
<dbReference type="AlphaFoldDB" id="A0A841D8L4"/>
<dbReference type="Pfam" id="PF03008">
    <property type="entry name" value="DUF234"/>
    <property type="match status" value="1"/>
</dbReference>
<dbReference type="EMBL" id="JACHJJ010000012">
    <property type="protein sequence ID" value="MBB5964465.1"/>
    <property type="molecule type" value="Genomic_DNA"/>
</dbReference>
<reference evidence="2 3" key="1">
    <citation type="submission" date="2020-08" db="EMBL/GenBank/DDBJ databases">
        <title>Genomic Encyclopedia of Type Strains, Phase III (KMG-III): the genomes of soil and plant-associated and newly described type strains.</title>
        <authorList>
            <person name="Whitman W."/>
        </authorList>
    </citation>
    <scope>NUCLEOTIDE SEQUENCE [LARGE SCALE GENOMIC DNA]</scope>
    <source>
        <strain evidence="2 3">CECT 3303</strain>
    </source>
</reference>
<keyword evidence="3" id="KW-1185">Reference proteome</keyword>
<sequence>MVEFVGRERELALLHDHLDAVRAETGKSRPGRCLVMRGRRRVGKSRLVEEFVRSAGAPVLYYTAGGVRLEQELEQFRKDAFLSGAPEWELLAKTPLSSWDGAFHLLGQVLPDDRASIVVIDEVPYLAQGDPGFEGTLQRAWDRYFEQKPVLLILIGSDLSVMEALTGYGRPFYQRGREMKLGPLAPGEVGRMLGLPPAETFDAWLVTGGLPLICAEWGSGEGLWDFLGRALTDPTSPLLVSAERSLAAEFPKQAIAKDVLGVIGSGERTFANISRASGGLAAATATRSLDLLVTKRVVAAELPLSTRPSKDRRYRIADPYLRFWTRFLEPGLPLLERGRSDVVLRRIREGWTSWRGRAVEPVIREALSRLLPDDLFPDVVEVGSFWTRTNDVEIDIIGADREPIAKRLFFSGSIKWLEDRPFDNHDLVELARAQGAVPGGGDLPMIAVSRAGVTTGGLAAAYGPEDLISAWAPTE</sequence>
<proteinExistence type="predicted"/>
<dbReference type="InterPro" id="IPR027417">
    <property type="entry name" value="P-loop_NTPase"/>
</dbReference>
<dbReference type="InterPro" id="IPR004256">
    <property type="entry name" value="DUF234"/>
</dbReference>
<accession>A0A841D8L4</accession>
<dbReference type="PANTHER" id="PTHR34704:SF1">
    <property type="entry name" value="ATPASE"/>
    <property type="match status" value="1"/>
</dbReference>
<gene>
    <name evidence="2" type="ORF">FHS22_003749</name>
</gene>
<dbReference type="Gene3D" id="3.40.50.300">
    <property type="entry name" value="P-loop containing nucleotide triphosphate hydrolases"/>
    <property type="match status" value="1"/>
</dbReference>
<evidence type="ECO:0000313" key="3">
    <source>
        <dbReference type="Proteomes" id="UP000562352"/>
    </source>
</evidence>
<dbReference type="Proteomes" id="UP000562352">
    <property type="component" value="Unassembled WGS sequence"/>
</dbReference>
<feature type="domain" description="DUF234" evidence="1">
    <location>
        <begin position="324"/>
        <end position="417"/>
    </location>
</feature>
<organism evidence="2 3">
    <name type="scientific">Planomonospora venezuelensis</name>
    <dbReference type="NCBI Taxonomy" id="1999"/>
    <lineage>
        <taxon>Bacteria</taxon>
        <taxon>Bacillati</taxon>
        <taxon>Actinomycetota</taxon>
        <taxon>Actinomycetes</taxon>
        <taxon>Streptosporangiales</taxon>
        <taxon>Streptosporangiaceae</taxon>
        <taxon>Planomonospora</taxon>
    </lineage>
</organism>